<evidence type="ECO:0000313" key="2">
    <source>
        <dbReference type="EMBL" id="GGO16125.1"/>
    </source>
</evidence>
<protein>
    <recommendedName>
        <fullName evidence="1">DUF4097 domain-containing protein</fullName>
    </recommendedName>
</protein>
<feature type="domain" description="DUF4097" evidence="1">
    <location>
        <begin position="83"/>
        <end position="252"/>
    </location>
</feature>
<name>A0A8H9LEJ3_9ACTN</name>
<evidence type="ECO:0000259" key="1">
    <source>
        <dbReference type="Pfam" id="PF13349"/>
    </source>
</evidence>
<dbReference type="Pfam" id="PF13349">
    <property type="entry name" value="DUF4097"/>
    <property type="match status" value="1"/>
</dbReference>
<dbReference type="Gene3D" id="2.160.20.120">
    <property type="match status" value="1"/>
</dbReference>
<evidence type="ECO:0000313" key="3">
    <source>
        <dbReference type="Proteomes" id="UP000653480"/>
    </source>
</evidence>
<organism evidence="2 3">
    <name type="scientific">Microbispora bryophytorum</name>
    <dbReference type="NCBI Taxonomy" id="1460882"/>
    <lineage>
        <taxon>Bacteria</taxon>
        <taxon>Bacillati</taxon>
        <taxon>Actinomycetota</taxon>
        <taxon>Actinomycetes</taxon>
        <taxon>Streptosporangiales</taxon>
        <taxon>Streptosporangiaceae</taxon>
        <taxon>Microbispora</taxon>
    </lineage>
</organism>
<dbReference type="InterPro" id="IPR025164">
    <property type="entry name" value="Toastrack_DUF4097"/>
</dbReference>
<dbReference type="EMBL" id="BMMN01000006">
    <property type="protein sequence ID" value="GGO16125.1"/>
    <property type="molecule type" value="Genomic_DNA"/>
</dbReference>
<accession>A0A8H9LEJ3</accession>
<dbReference type="OrthoDB" id="3252095at2"/>
<proteinExistence type="predicted"/>
<sequence>MPAFDTPEPITADIQIYLGQVRVHASDRADTVVEVRPSDPSSEASVQVAERTIVEFSAGRLLIKDPKPKALRYLLPWRGSIDVTVELPAGSRVETQGAADLVATGPLGQTVLHSSYGDLRLEETGPLEVKASYGNISVDRVIGPAEATTSTGTIRVGTVDGPCTLRTSTGAISLGEATGDLQLKTAHGDIVVDRALAGLTARTAHGGIRIHAAVSGALHLETGYGKVGVGIAEGTAAWLDLHSKNGVVRNTLDAAEGPETTDMVVEVHVNTNWGDIDVHRS</sequence>
<reference evidence="2" key="2">
    <citation type="submission" date="2020-09" db="EMBL/GenBank/DDBJ databases">
        <authorList>
            <person name="Sun Q."/>
            <person name="Zhou Y."/>
        </authorList>
    </citation>
    <scope>NUCLEOTIDE SEQUENCE</scope>
    <source>
        <strain evidence="2">CGMCC 4.7138</strain>
    </source>
</reference>
<comment type="caution">
    <text evidence="2">The sequence shown here is derived from an EMBL/GenBank/DDBJ whole genome shotgun (WGS) entry which is preliminary data.</text>
</comment>
<dbReference type="PANTHER" id="PTHR34094:SF1">
    <property type="entry name" value="PROTEIN FAM185A"/>
    <property type="match status" value="1"/>
</dbReference>
<dbReference type="Proteomes" id="UP000653480">
    <property type="component" value="Unassembled WGS sequence"/>
</dbReference>
<dbReference type="RefSeq" id="WP_142572283.1">
    <property type="nucleotide sequence ID" value="NZ_BMMN01000006.1"/>
</dbReference>
<keyword evidence="3" id="KW-1185">Reference proteome</keyword>
<gene>
    <name evidence="2" type="ORF">GCM10011574_38370</name>
</gene>
<reference evidence="2" key="1">
    <citation type="journal article" date="2014" name="Int. J. Syst. Evol. Microbiol.">
        <title>Complete genome sequence of Corynebacterium casei LMG S-19264T (=DSM 44701T), isolated from a smear-ripened cheese.</title>
        <authorList>
            <consortium name="US DOE Joint Genome Institute (JGI-PGF)"/>
            <person name="Walter F."/>
            <person name="Albersmeier A."/>
            <person name="Kalinowski J."/>
            <person name="Ruckert C."/>
        </authorList>
    </citation>
    <scope>NUCLEOTIDE SEQUENCE</scope>
    <source>
        <strain evidence="2">CGMCC 4.7138</strain>
    </source>
</reference>
<dbReference type="PANTHER" id="PTHR34094">
    <property type="match status" value="1"/>
</dbReference>
<dbReference type="AlphaFoldDB" id="A0A8H9LEJ3"/>